<evidence type="ECO:0000313" key="3">
    <source>
        <dbReference type="EMBL" id="MCP2353514.1"/>
    </source>
</evidence>
<gene>
    <name evidence="3" type="ORF">HD597_000534</name>
</gene>
<dbReference type="Proteomes" id="UP001139648">
    <property type="component" value="Unassembled WGS sequence"/>
</dbReference>
<proteinExistence type="predicted"/>
<feature type="region of interest" description="Disordered" evidence="1">
    <location>
        <begin position="123"/>
        <end position="190"/>
    </location>
</feature>
<comment type="caution">
    <text evidence="3">The sequence shown here is derived from an EMBL/GenBank/DDBJ whole genome shotgun (WGS) entry which is preliminary data.</text>
</comment>
<dbReference type="Pfam" id="PF13546">
    <property type="entry name" value="DDE_5"/>
    <property type="match status" value="1"/>
</dbReference>
<reference evidence="3" key="1">
    <citation type="submission" date="2022-06" db="EMBL/GenBank/DDBJ databases">
        <title>Sequencing the genomes of 1000 actinobacteria strains.</title>
        <authorList>
            <person name="Klenk H.-P."/>
        </authorList>
    </citation>
    <scope>NUCLEOTIDE SEQUENCE</scope>
    <source>
        <strain evidence="3">DSM 46694</strain>
    </source>
</reference>
<sequence>MSLLNDAANVESSKELSCFRNDVHACLKARVDALFELADALLCEPGPVRSPVDLTLSPEYRRGHGALYGGLNHGRIDTEQLREVLAGLPLPRWPDGRIVLAVDVSAWLRSDATCLAALAPMGLTGTGGEHVRNPASGEMSGPDGSLPSRSLFSHPARTGDRLTPSKPGAVVQRQETRPTTPLGPSAAPLA</sequence>
<dbReference type="EMBL" id="JAMZEB010000001">
    <property type="protein sequence ID" value="MCP2353514.1"/>
    <property type="molecule type" value="Genomic_DNA"/>
</dbReference>
<evidence type="ECO:0000256" key="1">
    <source>
        <dbReference type="SAM" id="MobiDB-lite"/>
    </source>
</evidence>
<evidence type="ECO:0000259" key="2">
    <source>
        <dbReference type="Pfam" id="PF13546"/>
    </source>
</evidence>
<protein>
    <recommendedName>
        <fullName evidence="2">Transposase IS701-like DDE domain-containing protein</fullName>
    </recommendedName>
</protein>
<dbReference type="RefSeq" id="WP_253740063.1">
    <property type="nucleotide sequence ID" value="NZ_BAABKA010000051.1"/>
</dbReference>
<keyword evidence="4" id="KW-1185">Reference proteome</keyword>
<accession>A0A9X2JYV0</accession>
<dbReference type="AlphaFoldDB" id="A0A9X2JYV0"/>
<name>A0A9X2JYV0_9ACTN</name>
<feature type="domain" description="Transposase IS701-like DDE" evidence="2">
    <location>
        <begin position="23"/>
        <end position="119"/>
    </location>
</feature>
<dbReference type="InterPro" id="IPR038721">
    <property type="entry name" value="IS701-like_DDE_dom"/>
</dbReference>
<organism evidence="3 4">
    <name type="scientific">Nonomuraea thailandensis</name>
    <dbReference type="NCBI Taxonomy" id="1188745"/>
    <lineage>
        <taxon>Bacteria</taxon>
        <taxon>Bacillati</taxon>
        <taxon>Actinomycetota</taxon>
        <taxon>Actinomycetes</taxon>
        <taxon>Streptosporangiales</taxon>
        <taxon>Streptosporangiaceae</taxon>
        <taxon>Nonomuraea</taxon>
    </lineage>
</organism>
<evidence type="ECO:0000313" key="4">
    <source>
        <dbReference type="Proteomes" id="UP001139648"/>
    </source>
</evidence>